<gene>
    <name evidence="1" type="ORF">DI565_13630</name>
</gene>
<name>A0A2W5K8V8_ANCNO</name>
<protein>
    <submittedName>
        <fullName evidence="1">Uncharacterized protein</fullName>
    </submittedName>
</protein>
<dbReference type="EMBL" id="QFPN01000007">
    <property type="protein sequence ID" value="PZQ13582.1"/>
    <property type="molecule type" value="Genomic_DNA"/>
</dbReference>
<accession>A0A2W5K8V8</accession>
<sequence>MNFVSSRNAVENISLESRMFLSPAAAIEAMIFQPPLSRSIEESSCDVRFPVSAACFLESFPRGSRSAG</sequence>
<reference evidence="1 2" key="1">
    <citation type="submission" date="2017-08" db="EMBL/GenBank/DDBJ databases">
        <title>Infants hospitalized years apart are colonized by the same room-sourced microbial strains.</title>
        <authorList>
            <person name="Brooks B."/>
            <person name="Olm M.R."/>
            <person name="Firek B.A."/>
            <person name="Baker R."/>
            <person name="Thomas B.C."/>
            <person name="Morowitz M.J."/>
            <person name="Banfield J.F."/>
        </authorList>
    </citation>
    <scope>NUCLEOTIDE SEQUENCE [LARGE SCALE GENOMIC DNA]</scope>
    <source>
        <strain evidence="1">S2_005_003_R2_43</strain>
    </source>
</reference>
<evidence type="ECO:0000313" key="2">
    <source>
        <dbReference type="Proteomes" id="UP000249577"/>
    </source>
</evidence>
<dbReference type="AlphaFoldDB" id="A0A2W5K8V8"/>
<evidence type="ECO:0000313" key="1">
    <source>
        <dbReference type="EMBL" id="PZQ13582.1"/>
    </source>
</evidence>
<proteinExistence type="predicted"/>
<organism evidence="1 2">
    <name type="scientific">Ancylobacter novellus</name>
    <name type="common">Thiobacillus novellus</name>
    <dbReference type="NCBI Taxonomy" id="921"/>
    <lineage>
        <taxon>Bacteria</taxon>
        <taxon>Pseudomonadati</taxon>
        <taxon>Pseudomonadota</taxon>
        <taxon>Alphaproteobacteria</taxon>
        <taxon>Hyphomicrobiales</taxon>
        <taxon>Xanthobacteraceae</taxon>
        <taxon>Ancylobacter</taxon>
    </lineage>
</organism>
<comment type="caution">
    <text evidence="1">The sequence shown here is derived from an EMBL/GenBank/DDBJ whole genome shotgun (WGS) entry which is preliminary data.</text>
</comment>
<dbReference type="Proteomes" id="UP000249577">
    <property type="component" value="Unassembled WGS sequence"/>
</dbReference>